<accession>A0A8J7L2C5</accession>
<dbReference type="EMBL" id="JAECZB010000005">
    <property type="protein sequence ID" value="MBH8551642.1"/>
    <property type="molecule type" value="Genomic_DNA"/>
</dbReference>
<evidence type="ECO:0000313" key="1">
    <source>
        <dbReference type="EMBL" id="MBH8551642.1"/>
    </source>
</evidence>
<sequence length="132" mass="15070">MSANNIESTVVVEISSQTHEMVETEMAGETDEVKRETKALIEALKRRAQAEAESAGTLTRETYLNAVRQAREAIEREKLIERDRIEHSWAVMQDEAERNWHLLMKEVADFSDRLQKAAKAAWEAFNAPPSQN</sequence>
<comment type="caution">
    <text evidence="1">The sequence shown here is derived from an EMBL/GenBank/DDBJ whole genome shotgun (WGS) entry which is preliminary data.</text>
</comment>
<gene>
    <name evidence="1" type="ORF">I8751_04480</name>
</gene>
<organism evidence="1 2">
    <name type="scientific">Atlanticothrix silvestris CENA357</name>
    <dbReference type="NCBI Taxonomy" id="1725252"/>
    <lineage>
        <taxon>Bacteria</taxon>
        <taxon>Bacillati</taxon>
        <taxon>Cyanobacteriota</taxon>
        <taxon>Cyanophyceae</taxon>
        <taxon>Nostocales</taxon>
        <taxon>Nodulariaceae</taxon>
        <taxon>Atlanticothrix</taxon>
        <taxon>Atlanticothrix silvestris</taxon>
    </lineage>
</organism>
<name>A0A8J7L2C5_9CYAN</name>
<evidence type="ECO:0000313" key="2">
    <source>
        <dbReference type="Proteomes" id="UP000599391"/>
    </source>
</evidence>
<dbReference type="RefSeq" id="WP_214437963.1">
    <property type="nucleotide sequence ID" value="NZ_JAECZB010000005.1"/>
</dbReference>
<reference evidence="1 2" key="1">
    <citation type="journal article" date="2021" name="Int. J. Syst. Evol. Microbiol.">
        <title>Amazonocrinis nigriterrae gen. nov., sp. nov., Atlanticothrix silvestris gen. nov., sp. nov. and Dendronalium phyllosphericum gen. nov., sp. nov., nostocacean cyanobacteria from Brazilian environments.</title>
        <authorList>
            <person name="Alvarenga D.O."/>
            <person name="Andreote A.P.D."/>
            <person name="Branco L.H.Z."/>
            <person name="Delbaje E."/>
            <person name="Cruz R.B."/>
            <person name="Varani A.M."/>
            <person name="Fiore M.F."/>
        </authorList>
    </citation>
    <scope>NUCLEOTIDE SEQUENCE [LARGE SCALE GENOMIC DNA]</scope>
    <source>
        <strain evidence="1 2">CENA357</strain>
    </source>
</reference>
<protein>
    <submittedName>
        <fullName evidence="1">Uncharacterized protein</fullName>
    </submittedName>
</protein>
<proteinExistence type="predicted"/>
<keyword evidence="2" id="KW-1185">Reference proteome</keyword>
<dbReference type="AlphaFoldDB" id="A0A8J7L2C5"/>
<dbReference type="Proteomes" id="UP000599391">
    <property type="component" value="Unassembled WGS sequence"/>
</dbReference>